<comment type="similarity">
    <text evidence="8">Belongs to the TonB-dependent receptor family.</text>
</comment>
<dbReference type="SUPFAM" id="SSF56935">
    <property type="entry name" value="Porins"/>
    <property type="match status" value="1"/>
</dbReference>
<dbReference type="PROSITE" id="PS52016">
    <property type="entry name" value="TONB_DEPENDENT_REC_3"/>
    <property type="match status" value="1"/>
</dbReference>
<evidence type="ECO:0000256" key="1">
    <source>
        <dbReference type="ARBA" id="ARBA00004571"/>
    </source>
</evidence>
<keyword evidence="3 8" id="KW-1134">Transmembrane beta strand</keyword>
<dbReference type="Gene3D" id="3.55.50.30">
    <property type="match status" value="1"/>
</dbReference>
<dbReference type="AlphaFoldDB" id="A0A5D4GV50"/>
<sequence>MNFKQKVNRPVDNLMVRLVVLLLGLSFQASASVYGQAVSLNIREQPLAEVLKELRRQSGYAFVYRDSDLEKIPPITLRLENKELLEVLPRLFSNLPLRYTIKDRIISVQRIATPNATTRINAMTQQDTARTMYVIRGQVVNIHNQPLPDASIGLIGKDGIRSALQTKTDGAGKFTLPVTNREQDMWVEVSYLGYHTARVASKADVGFVVMEVSDAELEEIFVKPITTGYQRIRPEHSTGAIAQLSTKEYESRISTNFLDGLVNRMPGLMINNDIQFTTTDPNGNISSRPLFNVRGISTMSANQQPLIVIDGYPTELTLNMIDPNEIESITLLKDAAAATVYGVRASNGVIVIERKQAELGSPKFSFRATVGITPEENYSRYRWAEDASAIVTDYERALASNTVNSTSWGLLATPNQGTIRRSQAFHILAQQAANMITDEQAERAFDAMKSYDNLADYQRLFTRTAVAQTYNFNVSGGSHKALYYITANYTKNNSSNIGNDNNRFLLSARTTLRLADRLSLELTTDYQEQRSNGSPVPTPSSFAPYERYQDVHGRPAPIIGQGISPWYNNVLMAQGLDDNLYYPLIDQQAVSDRTRNVNNRITANFNYDLGQGFDLAFGGIYETSRSENRYYASENSSAARAYVNSYVAPNADGTLEYLVPKGGYLRQNNDNVSGYTLRAQLNYNKAVAPDHNINGILGAEVRNLINAGNLTSFFGYNDETLLHQPLDFSSITTGNVDAGFGLGRNLHSQYNNWFNQRYVEDRFVSAYANLVYSYKSKYSLTGSMRIDQSNLFGTNPKYKYKPLWSLGAAWNMHQEDFMQEASWINQLKLRLAYGFNGNVAKMSLPQVIASNEFNLETSPNLPSLRRLSYANSSLRWEQTSNFNVGLDYRIFRNITGNVDYYQKNSTDLMGQAYIDPTIGVSPTLINTASITNRGFEIGIRADWIAQPNFNWNTGIVVGHNTSKVTEVYQRTNFNPSTLNEVGYVEGYPVGALFAFRDAGLDSAGYPLVQNETGYTYHTDNNSTNNPTAIAMASDTSGLVRYMGTSLPTVNIGLSNRVDFGRFYVFAMINYYGGFKIRVPRPNPASFRPLEGAGNYWRQPGDETHTEIMSLPAFTGRNSLDAYNYSDKYVVNGDYMTLGDLTVSYRIDHVPFIRRAGFRNFEIKAQASNIYTVGFNKYNYSMATRSYAKSFVTPTYTLAIFTNF</sequence>
<evidence type="ECO:0000256" key="4">
    <source>
        <dbReference type="ARBA" id="ARBA00022692"/>
    </source>
</evidence>
<dbReference type="PANTHER" id="PTHR30069:SF29">
    <property type="entry name" value="HEMOGLOBIN AND HEMOGLOBIN-HAPTOGLOBIN-BINDING PROTEIN 1-RELATED"/>
    <property type="match status" value="1"/>
</dbReference>
<dbReference type="InterPro" id="IPR023997">
    <property type="entry name" value="TonB-dep_OMP_SusC/RagA_CS"/>
</dbReference>
<evidence type="ECO:0000256" key="9">
    <source>
        <dbReference type="SAM" id="SignalP"/>
    </source>
</evidence>
<dbReference type="InterPro" id="IPR023996">
    <property type="entry name" value="TonB-dep_OMP_SusC/RagA"/>
</dbReference>
<dbReference type="SUPFAM" id="SSF49464">
    <property type="entry name" value="Carboxypeptidase regulatory domain-like"/>
    <property type="match status" value="1"/>
</dbReference>
<feature type="signal peptide" evidence="9">
    <location>
        <begin position="1"/>
        <end position="31"/>
    </location>
</feature>
<organism evidence="11 12">
    <name type="scientific">Sphingobacterium phlebotomi</name>
    <dbReference type="NCBI Taxonomy" id="2605433"/>
    <lineage>
        <taxon>Bacteria</taxon>
        <taxon>Pseudomonadati</taxon>
        <taxon>Bacteroidota</taxon>
        <taxon>Sphingobacteriia</taxon>
        <taxon>Sphingobacteriales</taxon>
        <taxon>Sphingobacteriaceae</taxon>
        <taxon>Sphingobacterium</taxon>
    </lineage>
</organism>
<dbReference type="Pfam" id="PF07715">
    <property type="entry name" value="Plug"/>
    <property type="match status" value="1"/>
</dbReference>
<dbReference type="InterPro" id="IPR037066">
    <property type="entry name" value="Plug_dom_sf"/>
</dbReference>
<evidence type="ECO:0000313" key="11">
    <source>
        <dbReference type="EMBL" id="TYR31783.1"/>
    </source>
</evidence>
<comment type="subcellular location">
    <subcellularLocation>
        <location evidence="1 8">Cell outer membrane</location>
        <topology evidence="1 8">Multi-pass membrane protein</topology>
    </subcellularLocation>
</comment>
<dbReference type="InterPro" id="IPR012910">
    <property type="entry name" value="Plug_dom"/>
</dbReference>
<dbReference type="GO" id="GO:0015344">
    <property type="term" value="F:siderophore uptake transmembrane transporter activity"/>
    <property type="evidence" value="ECO:0007669"/>
    <property type="project" value="TreeGrafter"/>
</dbReference>
<proteinExistence type="inferred from homology"/>
<dbReference type="EMBL" id="VTAV01000022">
    <property type="protein sequence ID" value="TYR31783.1"/>
    <property type="molecule type" value="Genomic_DNA"/>
</dbReference>
<dbReference type="Proteomes" id="UP000322362">
    <property type="component" value="Unassembled WGS sequence"/>
</dbReference>
<feature type="chain" id="PRO_5022671988" evidence="9">
    <location>
        <begin position="32"/>
        <end position="1203"/>
    </location>
</feature>
<evidence type="ECO:0000256" key="8">
    <source>
        <dbReference type="PROSITE-ProRule" id="PRU01360"/>
    </source>
</evidence>
<keyword evidence="5 9" id="KW-0732">Signal</keyword>
<evidence type="ECO:0000256" key="2">
    <source>
        <dbReference type="ARBA" id="ARBA00022448"/>
    </source>
</evidence>
<reference evidence="11 12" key="1">
    <citation type="submission" date="2019-08" db="EMBL/GenBank/DDBJ databases">
        <title>Phlebobacter frassis gen. nov. sp. nov., a new member of family Sphingobacteriaceae isolated from sand fly rearing media.</title>
        <authorList>
            <person name="Kakumanu M.L."/>
            <person name="Marayati B.F."/>
            <person name="Wada-Katsumata A."/>
            <person name="Wasserberg G."/>
            <person name="Schal C."/>
            <person name="Apperson C.S."/>
            <person name="Ponnusamy L."/>
        </authorList>
    </citation>
    <scope>NUCLEOTIDE SEQUENCE [LARGE SCALE GENOMIC DNA]</scope>
    <source>
        <strain evidence="11 12">SSI9</strain>
    </source>
</reference>
<comment type="caution">
    <text evidence="11">The sequence shown here is derived from an EMBL/GenBank/DDBJ whole genome shotgun (WGS) entry which is preliminary data.</text>
</comment>
<protein>
    <submittedName>
        <fullName evidence="11">SusC/RagA family TonB-linked outer membrane protein</fullName>
    </submittedName>
</protein>
<dbReference type="NCBIfam" id="TIGR04057">
    <property type="entry name" value="SusC_RagA_signa"/>
    <property type="match status" value="1"/>
</dbReference>
<keyword evidence="7 8" id="KW-0998">Cell outer membrane</keyword>
<dbReference type="InterPro" id="IPR039426">
    <property type="entry name" value="TonB-dep_rcpt-like"/>
</dbReference>
<dbReference type="Gene3D" id="2.170.130.10">
    <property type="entry name" value="TonB-dependent receptor, plug domain"/>
    <property type="match status" value="1"/>
</dbReference>
<evidence type="ECO:0000256" key="5">
    <source>
        <dbReference type="ARBA" id="ARBA00022729"/>
    </source>
</evidence>
<evidence type="ECO:0000259" key="10">
    <source>
        <dbReference type="Pfam" id="PF07715"/>
    </source>
</evidence>
<dbReference type="GO" id="GO:0009279">
    <property type="term" value="C:cell outer membrane"/>
    <property type="evidence" value="ECO:0007669"/>
    <property type="project" value="UniProtKB-SubCell"/>
</dbReference>
<keyword evidence="2 8" id="KW-0813">Transport</keyword>
<evidence type="ECO:0000313" key="12">
    <source>
        <dbReference type="Proteomes" id="UP000322362"/>
    </source>
</evidence>
<name>A0A5D4GV50_9SPHI</name>
<dbReference type="RefSeq" id="WP_148921079.1">
    <property type="nucleotide sequence ID" value="NZ_VTAV01000022.1"/>
</dbReference>
<evidence type="ECO:0000256" key="3">
    <source>
        <dbReference type="ARBA" id="ARBA00022452"/>
    </source>
</evidence>
<keyword evidence="6 8" id="KW-0472">Membrane</keyword>
<evidence type="ECO:0000256" key="6">
    <source>
        <dbReference type="ARBA" id="ARBA00023136"/>
    </source>
</evidence>
<dbReference type="NCBIfam" id="TIGR04056">
    <property type="entry name" value="OMP_RagA_SusC"/>
    <property type="match status" value="1"/>
</dbReference>
<evidence type="ECO:0000256" key="7">
    <source>
        <dbReference type="ARBA" id="ARBA00023237"/>
    </source>
</evidence>
<keyword evidence="4 8" id="KW-0812">Transmembrane</keyword>
<keyword evidence="12" id="KW-1185">Reference proteome</keyword>
<dbReference type="PANTHER" id="PTHR30069">
    <property type="entry name" value="TONB-DEPENDENT OUTER MEMBRANE RECEPTOR"/>
    <property type="match status" value="1"/>
</dbReference>
<dbReference type="Gene3D" id="2.40.170.20">
    <property type="entry name" value="TonB-dependent receptor, beta-barrel domain"/>
    <property type="match status" value="1"/>
</dbReference>
<feature type="domain" description="TonB-dependent receptor plug" evidence="10">
    <location>
        <begin position="236"/>
        <end position="349"/>
    </location>
</feature>
<dbReference type="InterPro" id="IPR008969">
    <property type="entry name" value="CarboxyPept-like_regulatory"/>
</dbReference>
<gene>
    <name evidence="11" type="ORF">FXV77_20335</name>
</gene>
<accession>A0A5D4GV50</accession>
<dbReference type="InterPro" id="IPR036942">
    <property type="entry name" value="Beta-barrel_TonB_sf"/>
</dbReference>
<dbReference type="GO" id="GO:0044718">
    <property type="term" value="P:siderophore transmembrane transport"/>
    <property type="evidence" value="ECO:0007669"/>
    <property type="project" value="TreeGrafter"/>
</dbReference>